<evidence type="ECO:0000256" key="1">
    <source>
        <dbReference type="ARBA" id="ARBA00004651"/>
    </source>
</evidence>
<dbReference type="Pfam" id="PF00528">
    <property type="entry name" value="BPD_transp_1"/>
    <property type="match status" value="1"/>
</dbReference>
<keyword evidence="4 7" id="KW-0812">Transmembrane</keyword>
<dbReference type="EMBL" id="QETB01000007">
    <property type="protein sequence ID" value="PWF24450.1"/>
    <property type="molecule type" value="Genomic_DNA"/>
</dbReference>
<feature type="transmembrane region" description="Helical" evidence="7">
    <location>
        <begin position="36"/>
        <end position="57"/>
    </location>
</feature>
<dbReference type="PANTHER" id="PTHR43386">
    <property type="entry name" value="OLIGOPEPTIDE TRANSPORT SYSTEM PERMEASE PROTEIN APPC"/>
    <property type="match status" value="1"/>
</dbReference>
<dbReference type="PANTHER" id="PTHR43386:SF25">
    <property type="entry name" value="PEPTIDE ABC TRANSPORTER PERMEASE PROTEIN"/>
    <property type="match status" value="1"/>
</dbReference>
<comment type="caution">
    <text evidence="9">The sequence shown here is derived from an EMBL/GenBank/DDBJ whole genome shotgun (WGS) entry which is preliminary data.</text>
</comment>
<feature type="transmembrane region" description="Helical" evidence="7">
    <location>
        <begin position="100"/>
        <end position="121"/>
    </location>
</feature>
<sequence length="299" mass="31461">MSTLANEKAQGRRIGPVYFTGARVHGRRRGTHRVPISVGIGLVIVAVAAVAVIWPGLLTGVDPYVSDPLNVNQAPSADHLFGTDALGRDVLARVVYGARYSLAIGVGATVLALAIGAMIGLVSGISPRWLDQVLTRATDVIASFPEILLALVLVAFTGPGIGNLILALGVAGAPRYARLLRSEVKIARTSGYVEQARTFGMSMPRVVTQHILPNALGVIPVVATIGLGGAIIGAAALSFIGMGPQPPIPEWGSMLAESRQYLRIAWWTAVFPGVALTAIIVSSTIIGRYLQARHERRNS</sequence>
<feature type="transmembrane region" description="Helical" evidence="7">
    <location>
        <begin position="264"/>
        <end position="290"/>
    </location>
</feature>
<dbReference type="RefSeq" id="WP_109094559.1">
    <property type="nucleotide sequence ID" value="NZ_QETB01000007.1"/>
</dbReference>
<keyword evidence="2 7" id="KW-0813">Transport</keyword>
<evidence type="ECO:0000256" key="4">
    <source>
        <dbReference type="ARBA" id="ARBA00022692"/>
    </source>
</evidence>
<dbReference type="OrthoDB" id="9812701at2"/>
<evidence type="ECO:0000313" key="10">
    <source>
        <dbReference type="Proteomes" id="UP000245283"/>
    </source>
</evidence>
<accession>A0A2V1K1N9</accession>
<keyword evidence="3" id="KW-1003">Cell membrane</keyword>
<dbReference type="AlphaFoldDB" id="A0A2V1K1N9"/>
<evidence type="ECO:0000256" key="6">
    <source>
        <dbReference type="ARBA" id="ARBA00023136"/>
    </source>
</evidence>
<dbReference type="Gene3D" id="1.10.3720.10">
    <property type="entry name" value="MetI-like"/>
    <property type="match status" value="1"/>
</dbReference>
<comment type="similarity">
    <text evidence="7">Belongs to the binding-protein-dependent transport system permease family.</text>
</comment>
<keyword evidence="6 7" id="KW-0472">Membrane</keyword>
<dbReference type="CDD" id="cd06261">
    <property type="entry name" value="TM_PBP2"/>
    <property type="match status" value="1"/>
</dbReference>
<dbReference type="SUPFAM" id="SSF161098">
    <property type="entry name" value="MetI-like"/>
    <property type="match status" value="1"/>
</dbReference>
<evidence type="ECO:0000256" key="5">
    <source>
        <dbReference type="ARBA" id="ARBA00022989"/>
    </source>
</evidence>
<evidence type="ECO:0000256" key="3">
    <source>
        <dbReference type="ARBA" id="ARBA00022475"/>
    </source>
</evidence>
<gene>
    <name evidence="9" type="ORF">DD236_11605</name>
</gene>
<keyword evidence="5 7" id="KW-1133">Transmembrane helix</keyword>
<dbReference type="PROSITE" id="PS50928">
    <property type="entry name" value="ABC_TM1"/>
    <property type="match status" value="1"/>
</dbReference>
<evidence type="ECO:0000256" key="7">
    <source>
        <dbReference type="RuleBase" id="RU363032"/>
    </source>
</evidence>
<proteinExistence type="inferred from homology"/>
<dbReference type="GO" id="GO:0005886">
    <property type="term" value="C:plasma membrane"/>
    <property type="evidence" value="ECO:0007669"/>
    <property type="project" value="UniProtKB-SubCell"/>
</dbReference>
<organism evidence="9 10">
    <name type="scientific">Ancrocorticia populi</name>
    <dbReference type="NCBI Taxonomy" id="2175228"/>
    <lineage>
        <taxon>Bacteria</taxon>
        <taxon>Bacillati</taxon>
        <taxon>Actinomycetota</taxon>
        <taxon>Actinomycetes</taxon>
        <taxon>Actinomycetales</taxon>
        <taxon>Actinomycetaceae</taxon>
        <taxon>Ancrocorticia</taxon>
    </lineage>
</organism>
<comment type="subcellular location">
    <subcellularLocation>
        <location evidence="1 7">Cell membrane</location>
        <topology evidence="1 7">Multi-pass membrane protein</topology>
    </subcellularLocation>
</comment>
<dbReference type="InterPro" id="IPR035906">
    <property type="entry name" value="MetI-like_sf"/>
</dbReference>
<dbReference type="InterPro" id="IPR000515">
    <property type="entry name" value="MetI-like"/>
</dbReference>
<evidence type="ECO:0000313" key="9">
    <source>
        <dbReference type="EMBL" id="PWF24450.1"/>
    </source>
</evidence>
<feature type="domain" description="ABC transmembrane type-1" evidence="8">
    <location>
        <begin position="98"/>
        <end position="287"/>
    </location>
</feature>
<dbReference type="InterPro" id="IPR050366">
    <property type="entry name" value="BP-dependent_transpt_permease"/>
</dbReference>
<evidence type="ECO:0000259" key="8">
    <source>
        <dbReference type="PROSITE" id="PS50928"/>
    </source>
</evidence>
<reference evidence="10" key="1">
    <citation type="submission" date="2018-05" db="EMBL/GenBank/DDBJ databases">
        <authorList>
            <person name="Li Y."/>
        </authorList>
    </citation>
    <scope>NUCLEOTIDE SEQUENCE [LARGE SCALE GENOMIC DNA]</scope>
    <source>
        <strain evidence="10">sk1b4</strain>
    </source>
</reference>
<name>A0A2V1K1N9_9ACTO</name>
<dbReference type="Proteomes" id="UP000245283">
    <property type="component" value="Unassembled WGS sequence"/>
</dbReference>
<keyword evidence="10" id="KW-1185">Reference proteome</keyword>
<dbReference type="GO" id="GO:0055085">
    <property type="term" value="P:transmembrane transport"/>
    <property type="evidence" value="ECO:0007669"/>
    <property type="project" value="InterPro"/>
</dbReference>
<evidence type="ECO:0000256" key="2">
    <source>
        <dbReference type="ARBA" id="ARBA00022448"/>
    </source>
</evidence>
<protein>
    <submittedName>
        <fullName evidence="9">Peptide ABC transporter permease</fullName>
    </submittedName>
</protein>
<feature type="transmembrane region" description="Helical" evidence="7">
    <location>
        <begin position="211"/>
        <end position="244"/>
    </location>
</feature>